<evidence type="ECO:0000313" key="1">
    <source>
        <dbReference type="EMBL" id="KAF5822717.1"/>
    </source>
</evidence>
<dbReference type="EMBL" id="MNCJ02000316">
    <property type="protein sequence ID" value="KAF5822717.1"/>
    <property type="molecule type" value="Genomic_DNA"/>
</dbReference>
<accession>A0A9K3JY38</accession>
<comment type="caution">
    <text evidence="1">The sequence shown here is derived from an EMBL/GenBank/DDBJ whole genome shotgun (WGS) entry which is preliminary data.</text>
</comment>
<dbReference type="Gramene" id="mRNA:HanXRQr2_Chr01g0030181">
    <property type="protein sequence ID" value="CDS:HanXRQr2_Chr01g0030181.1"/>
    <property type="gene ID" value="HanXRQr2_Chr01g0030181"/>
</dbReference>
<organism evidence="1 2">
    <name type="scientific">Helianthus annuus</name>
    <name type="common">Common sunflower</name>
    <dbReference type="NCBI Taxonomy" id="4232"/>
    <lineage>
        <taxon>Eukaryota</taxon>
        <taxon>Viridiplantae</taxon>
        <taxon>Streptophyta</taxon>
        <taxon>Embryophyta</taxon>
        <taxon>Tracheophyta</taxon>
        <taxon>Spermatophyta</taxon>
        <taxon>Magnoliopsida</taxon>
        <taxon>eudicotyledons</taxon>
        <taxon>Gunneridae</taxon>
        <taxon>Pentapetalae</taxon>
        <taxon>asterids</taxon>
        <taxon>campanulids</taxon>
        <taxon>Asterales</taxon>
        <taxon>Asteraceae</taxon>
        <taxon>Asteroideae</taxon>
        <taxon>Heliantheae alliance</taxon>
        <taxon>Heliantheae</taxon>
        <taxon>Helianthus</taxon>
    </lineage>
</organism>
<reference evidence="1" key="2">
    <citation type="submission" date="2020-06" db="EMBL/GenBank/DDBJ databases">
        <title>Helianthus annuus Genome sequencing and assembly Release 2.</title>
        <authorList>
            <person name="Gouzy J."/>
            <person name="Langlade N."/>
            <person name="Munos S."/>
        </authorList>
    </citation>
    <scope>NUCLEOTIDE SEQUENCE</scope>
    <source>
        <tissue evidence="1">Leaves</tissue>
    </source>
</reference>
<evidence type="ECO:0000313" key="2">
    <source>
        <dbReference type="Proteomes" id="UP000215914"/>
    </source>
</evidence>
<keyword evidence="2" id="KW-1185">Reference proteome</keyword>
<dbReference type="AlphaFoldDB" id="A0A9K3JY38"/>
<protein>
    <submittedName>
        <fullName evidence="1">Uncharacterized protein</fullName>
    </submittedName>
</protein>
<proteinExistence type="predicted"/>
<reference evidence="1" key="1">
    <citation type="journal article" date="2017" name="Nature">
        <title>The sunflower genome provides insights into oil metabolism, flowering and Asterid evolution.</title>
        <authorList>
            <person name="Badouin H."/>
            <person name="Gouzy J."/>
            <person name="Grassa C.J."/>
            <person name="Murat F."/>
            <person name="Staton S.E."/>
            <person name="Cottret L."/>
            <person name="Lelandais-Briere C."/>
            <person name="Owens G.L."/>
            <person name="Carrere S."/>
            <person name="Mayjonade B."/>
            <person name="Legrand L."/>
            <person name="Gill N."/>
            <person name="Kane N.C."/>
            <person name="Bowers J.E."/>
            <person name="Hubner S."/>
            <person name="Bellec A."/>
            <person name="Berard A."/>
            <person name="Berges H."/>
            <person name="Blanchet N."/>
            <person name="Boniface M.C."/>
            <person name="Brunel D."/>
            <person name="Catrice O."/>
            <person name="Chaidir N."/>
            <person name="Claudel C."/>
            <person name="Donnadieu C."/>
            <person name="Faraut T."/>
            <person name="Fievet G."/>
            <person name="Helmstetter N."/>
            <person name="King M."/>
            <person name="Knapp S.J."/>
            <person name="Lai Z."/>
            <person name="Le Paslier M.C."/>
            <person name="Lippi Y."/>
            <person name="Lorenzon L."/>
            <person name="Mandel J.R."/>
            <person name="Marage G."/>
            <person name="Marchand G."/>
            <person name="Marquand E."/>
            <person name="Bret-Mestries E."/>
            <person name="Morien E."/>
            <person name="Nambeesan S."/>
            <person name="Nguyen T."/>
            <person name="Pegot-Espagnet P."/>
            <person name="Pouilly N."/>
            <person name="Raftis F."/>
            <person name="Sallet E."/>
            <person name="Schiex T."/>
            <person name="Thomas J."/>
            <person name="Vandecasteele C."/>
            <person name="Vares D."/>
            <person name="Vear F."/>
            <person name="Vautrin S."/>
            <person name="Crespi M."/>
            <person name="Mangin B."/>
            <person name="Burke J.M."/>
            <person name="Salse J."/>
            <person name="Munos S."/>
            <person name="Vincourt P."/>
            <person name="Rieseberg L.H."/>
            <person name="Langlade N.B."/>
        </authorList>
    </citation>
    <scope>NUCLEOTIDE SEQUENCE</scope>
    <source>
        <tissue evidence="1">Leaves</tissue>
    </source>
</reference>
<sequence>MGQNSTIAKWASKLLKNEILDYDEKDVTLVFDVAASIMHSRHVIYYYVYY</sequence>
<gene>
    <name evidence="1" type="ORF">HanXRQr2_Chr01g0030181</name>
</gene>
<name>A0A9K3JY38_HELAN</name>
<dbReference type="Proteomes" id="UP000215914">
    <property type="component" value="Unassembled WGS sequence"/>
</dbReference>